<evidence type="ECO:0000313" key="1">
    <source>
        <dbReference type="EMBL" id="QHT76406.1"/>
    </source>
</evidence>
<proteinExistence type="predicted"/>
<accession>A0A6C0H859</accession>
<name>A0A6C0H859_9ZZZZ</name>
<protein>
    <submittedName>
        <fullName evidence="1">Uncharacterized protein</fullName>
    </submittedName>
</protein>
<reference evidence="1" key="1">
    <citation type="journal article" date="2020" name="Nature">
        <title>Giant virus diversity and host interactions through global metagenomics.</title>
        <authorList>
            <person name="Schulz F."/>
            <person name="Roux S."/>
            <person name="Paez-Espino D."/>
            <person name="Jungbluth S."/>
            <person name="Walsh D.A."/>
            <person name="Denef V.J."/>
            <person name="McMahon K.D."/>
            <person name="Konstantinidis K.T."/>
            <person name="Eloe-Fadrosh E.A."/>
            <person name="Kyrpides N.C."/>
            <person name="Woyke T."/>
        </authorList>
    </citation>
    <scope>NUCLEOTIDE SEQUENCE</scope>
    <source>
        <strain evidence="1">GVMAG-M-3300023179-82</strain>
    </source>
</reference>
<dbReference type="AlphaFoldDB" id="A0A6C0H859"/>
<dbReference type="EMBL" id="MN739896">
    <property type="protein sequence ID" value="QHT76406.1"/>
    <property type="molecule type" value="Genomic_DNA"/>
</dbReference>
<organism evidence="1">
    <name type="scientific">viral metagenome</name>
    <dbReference type="NCBI Taxonomy" id="1070528"/>
    <lineage>
        <taxon>unclassified sequences</taxon>
        <taxon>metagenomes</taxon>
        <taxon>organismal metagenomes</taxon>
    </lineage>
</organism>
<sequence>MKYSFNEIFFILVFKIIYNNFRNIFIIYLKITINKFYNNIISIKTCKIRYIYIITNNIIIQELRKASFIFVLCI</sequence>